<dbReference type="Proteomes" id="UP000053447">
    <property type="component" value="Unassembled WGS sequence"/>
</dbReference>
<accession>A0A0W4ZTM5</accession>
<dbReference type="VEuPathDB" id="FungiDB:T551_01004"/>
<reference evidence="2" key="1">
    <citation type="journal article" date="2016" name="Nat. Commun.">
        <title>Genome analysis of three Pneumocystis species reveals adaptation mechanisms to life exclusively in mammalian hosts.</title>
        <authorList>
            <person name="Ma L."/>
            <person name="Chen Z."/>
            <person name="Huang D.W."/>
            <person name="Kutty G."/>
            <person name="Ishihara M."/>
            <person name="Wang H."/>
            <person name="Abouelleil A."/>
            <person name="Bishop L."/>
            <person name="Davey E."/>
            <person name="Deng R."/>
            <person name="Deng X."/>
            <person name="Fan L."/>
            <person name="Fantoni G."/>
            <person name="Fitzgerald M."/>
            <person name="Gogineni E."/>
            <person name="Goldberg J.M."/>
            <person name="Handley G."/>
            <person name="Hu X."/>
            <person name="Huber C."/>
            <person name="Jiao X."/>
            <person name="Jones K."/>
            <person name="Levin J.Z."/>
            <person name="Liu Y."/>
            <person name="Macdonald P."/>
            <person name="Melnikov A."/>
            <person name="Raley C."/>
            <person name="Sassi M."/>
            <person name="Sherman B.T."/>
            <person name="Song X."/>
            <person name="Sykes S."/>
            <person name="Tran B."/>
            <person name="Walsh L."/>
            <person name="Xia Y."/>
            <person name="Yang J."/>
            <person name="Young S."/>
            <person name="Zeng Q."/>
            <person name="Zheng X."/>
            <person name="Stephens R."/>
            <person name="Nusbaum C."/>
            <person name="Birren B.W."/>
            <person name="Azadi P."/>
            <person name="Lempicki R.A."/>
            <person name="Cuomo C.A."/>
            <person name="Kovacs J.A."/>
        </authorList>
    </citation>
    <scope>NUCLEOTIDE SEQUENCE [LARGE SCALE GENOMIC DNA]</scope>
    <source>
        <strain evidence="2">RU7</strain>
    </source>
</reference>
<dbReference type="GeneID" id="28939522"/>
<proteinExistence type="predicted"/>
<sequence length="84" mass="10325">MKYFKLKEHILDLIFWVFWYVNKINDIKINVMYSKEFNSKNNIFFVLRSLKYVNIESNKMCYFKALTRSDFVEVMKNLDLKCYG</sequence>
<name>A0A0W4ZTM5_PNEJ7</name>
<dbReference type="AlphaFoldDB" id="A0A0W4ZTM5"/>
<organism evidence="1 2">
    <name type="scientific">Pneumocystis jirovecii (strain RU7)</name>
    <name type="common">Human pneumocystis pneumonia agent</name>
    <dbReference type="NCBI Taxonomy" id="1408657"/>
    <lineage>
        <taxon>Eukaryota</taxon>
        <taxon>Fungi</taxon>
        <taxon>Dikarya</taxon>
        <taxon>Ascomycota</taxon>
        <taxon>Taphrinomycotina</taxon>
        <taxon>Pneumocystomycetes</taxon>
        <taxon>Pneumocystaceae</taxon>
        <taxon>Pneumocystis</taxon>
    </lineage>
</organism>
<evidence type="ECO:0000313" key="2">
    <source>
        <dbReference type="Proteomes" id="UP000053447"/>
    </source>
</evidence>
<comment type="caution">
    <text evidence="1">The sequence shown here is derived from an EMBL/GenBank/DDBJ whole genome shotgun (WGS) entry which is preliminary data.</text>
</comment>
<gene>
    <name evidence="1" type="ORF">T551_01004</name>
</gene>
<protein>
    <submittedName>
        <fullName evidence="1">Uncharacterized protein</fullName>
    </submittedName>
</protein>
<dbReference type="EMBL" id="LFWA01000004">
    <property type="protein sequence ID" value="KTW31743.1"/>
    <property type="molecule type" value="Genomic_DNA"/>
</dbReference>
<evidence type="ECO:0000313" key="1">
    <source>
        <dbReference type="EMBL" id="KTW31743.1"/>
    </source>
</evidence>
<dbReference type="RefSeq" id="XP_018230435.1">
    <property type="nucleotide sequence ID" value="XM_018373267.1"/>
</dbReference>
<keyword evidence="2" id="KW-1185">Reference proteome</keyword>